<comment type="caution">
    <text evidence="1">The sequence shown here is derived from an EMBL/GenBank/DDBJ whole genome shotgun (WGS) entry which is preliminary data.</text>
</comment>
<evidence type="ECO:0000313" key="1">
    <source>
        <dbReference type="EMBL" id="CAF1061143.1"/>
    </source>
</evidence>
<evidence type="ECO:0000313" key="2">
    <source>
        <dbReference type="Proteomes" id="UP000663879"/>
    </source>
</evidence>
<organism evidence="1 2">
    <name type="scientific">Brachionus calyciflorus</name>
    <dbReference type="NCBI Taxonomy" id="104777"/>
    <lineage>
        <taxon>Eukaryota</taxon>
        <taxon>Metazoa</taxon>
        <taxon>Spiralia</taxon>
        <taxon>Gnathifera</taxon>
        <taxon>Rotifera</taxon>
        <taxon>Eurotatoria</taxon>
        <taxon>Monogononta</taxon>
        <taxon>Pseudotrocha</taxon>
        <taxon>Ploima</taxon>
        <taxon>Brachionidae</taxon>
        <taxon>Brachionus</taxon>
    </lineage>
</organism>
<keyword evidence="2" id="KW-1185">Reference proteome</keyword>
<dbReference type="Proteomes" id="UP000663879">
    <property type="component" value="Unassembled WGS sequence"/>
</dbReference>
<gene>
    <name evidence="1" type="ORF">OXX778_LOCUS19288</name>
</gene>
<accession>A0A814L763</accession>
<name>A0A814L763_9BILA</name>
<reference evidence="1" key="1">
    <citation type="submission" date="2021-02" db="EMBL/GenBank/DDBJ databases">
        <authorList>
            <person name="Nowell W R."/>
        </authorList>
    </citation>
    <scope>NUCLEOTIDE SEQUENCE</scope>
    <source>
        <strain evidence="1">Ploen Becks lab</strain>
    </source>
</reference>
<dbReference type="AlphaFoldDB" id="A0A814L763"/>
<proteinExistence type="predicted"/>
<dbReference type="EMBL" id="CAJNOC010005755">
    <property type="protein sequence ID" value="CAF1061143.1"/>
    <property type="molecule type" value="Genomic_DNA"/>
</dbReference>
<sequence>MFQIWTPQENSSQCSSHIQVRAEFKSQGLGDPEEQLDDIGQISEISQVSVISQVCEDEITIEASCRSSSKTLTKDLTDDESDCDVSFMQDKFDELNIATIREKNKIGMNEE</sequence>
<protein>
    <submittedName>
        <fullName evidence="1">Uncharacterized protein</fullName>
    </submittedName>
</protein>